<keyword evidence="1" id="KW-0732">Signal</keyword>
<dbReference type="EMBL" id="BJZK01000007">
    <property type="protein sequence ID" value="GEO71723.1"/>
    <property type="molecule type" value="Genomic_DNA"/>
</dbReference>
<feature type="chain" id="PRO_5045078512" evidence="1">
    <location>
        <begin position="24"/>
        <end position="198"/>
    </location>
</feature>
<name>A0ABQ0WW44_9LACO</name>
<gene>
    <name evidence="2" type="ORF">LZY01_08910</name>
</gene>
<evidence type="ECO:0000313" key="3">
    <source>
        <dbReference type="Proteomes" id="UP000321794"/>
    </source>
</evidence>
<sequence length="198" mass="21613">MKNSLIKKIAVSGAVVIGMFAFGGGTSASASAVTPNVGGHFASRTVTYHINSSSKHWQKVWKKAIHKFDHNGTIKLKATSKKKAKMTLTTVAKFKGKYATADWDFLRNKDDGTHVFKHVRLRLNRKVCGKQAFYPNDNMVVDGQTMETVNAAEAIAVGLGLDNSTTIKRSLVNETGWWNGNLTKADKLGLAKAYANVK</sequence>
<dbReference type="RefSeq" id="WP_057731234.1">
    <property type="nucleotide sequence ID" value="NZ_BJZK01000007.1"/>
</dbReference>
<evidence type="ECO:0000256" key="1">
    <source>
        <dbReference type="SAM" id="SignalP"/>
    </source>
</evidence>
<reference evidence="2 3" key="1">
    <citation type="submission" date="2019-07" db="EMBL/GenBank/DDBJ databases">
        <title>Whole genome shotgun sequence of Lactobacillus zymae NBRC 107157.</title>
        <authorList>
            <person name="Hosoyama A."/>
            <person name="Uohara A."/>
            <person name="Ohji S."/>
            <person name="Ichikawa N."/>
        </authorList>
    </citation>
    <scope>NUCLEOTIDE SEQUENCE [LARGE SCALE GENOMIC DNA]</scope>
    <source>
        <strain evidence="2 3">NBRC 107157</strain>
    </source>
</reference>
<protein>
    <submittedName>
        <fullName evidence="2">Uncharacterized protein</fullName>
    </submittedName>
</protein>
<keyword evidence="3" id="KW-1185">Reference proteome</keyword>
<feature type="signal peptide" evidence="1">
    <location>
        <begin position="1"/>
        <end position="23"/>
    </location>
</feature>
<proteinExistence type="predicted"/>
<accession>A0ABQ0WW44</accession>
<dbReference type="Proteomes" id="UP000321794">
    <property type="component" value="Unassembled WGS sequence"/>
</dbReference>
<organism evidence="2 3">
    <name type="scientific">Levilactobacillus zymae</name>
    <dbReference type="NCBI Taxonomy" id="267363"/>
    <lineage>
        <taxon>Bacteria</taxon>
        <taxon>Bacillati</taxon>
        <taxon>Bacillota</taxon>
        <taxon>Bacilli</taxon>
        <taxon>Lactobacillales</taxon>
        <taxon>Lactobacillaceae</taxon>
        <taxon>Levilactobacillus</taxon>
    </lineage>
</organism>
<evidence type="ECO:0000313" key="2">
    <source>
        <dbReference type="EMBL" id="GEO71723.1"/>
    </source>
</evidence>
<comment type="caution">
    <text evidence="2">The sequence shown here is derived from an EMBL/GenBank/DDBJ whole genome shotgun (WGS) entry which is preliminary data.</text>
</comment>